<dbReference type="RefSeq" id="WP_254914024.1">
    <property type="nucleotide sequence ID" value="NZ_MOOP01000071.1"/>
</dbReference>
<organism evidence="1 2">
    <name type="scientific">Bacillus thuringiensis serovar iberica</name>
    <dbReference type="NCBI Taxonomy" id="180866"/>
    <lineage>
        <taxon>Bacteria</taxon>
        <taxon>Bacillati</taxon>
        <taxon>Bacillota</taxon>
        <taxon>Bacilli</taxon>
        <taxon>Bacillales</taxon>
        <taxon>Bacillaceae</taxon>
        <taxon>Bacillus</taxon>
        <taxon>Bacillus cereus group</taxon>
    </lineage>
</organism>
<comment type="caution">
    <text evidence="1">The sequence shown here is derived from an EMBL/GenBank/DDBJ whole genome shotgun (WGS) entry which is preliminary data.</text>
</comment>
<evidence type="ECO:0000313" key="2">
    <source>
        <dbReference type="Proteomes" id="UP000195120"/>
    </source>
</evidence>
<accession>A0A9X6LQS6</accession>
<sequence length="103" mass="11705">MCEKRPMENGNYQDYNEGYYQNEGYCRNGILQFLRRLSPGTCIVLQYDSQPPTSGTFQGFQNGLVILSDFDCFPGLAHLALEKINVLTLGSLPCNPPRECDYR</sequence>
<dbReference type="EMBL" id="MOOP01000071">
    <property type="protein sequence ID" value="OUB49868.1"/>
    <property type="molecule type" value="Genomic_DNA"/>
</dbReference>
<reference evidence="1 2" key="1">
    <citation type="submission" date="2016-10" db="EMBL/GenBank/DDBJ databases">
        <title>Comparative genomics of Bacillus thuringiensis reveals a path to pathogens against multiple invertebrate hosts.</title>
        <authorList>
            <person name="Zheng J."/>
            <person name="Gao Q."/>
            <person name="Liu H."/>
            <person name="Peng D."/>
            <person name="Ruan L."/>
            <person name="Sun M."/>
        </authorList>
    </citation>
    <scope>NUCLEOTIDE SEQUENCE [LARGE SCALE GENOMIC DNA]</scope>
    <source>
        <strain evidence="1">BGSC 4BW1</strain>
    </source>
</reference>
<evidence type="ECO:0000313" key="1">
    <source>
        <dbReference type="EMBL" id="OUB49868.1"/>
    </source>
</evidence>
<dbReference type="AlphaFoldDB" id="A0A9X6LQS6"/>
<proteinExistence type="predicted"/>
<protein>
    <submittedName>
        <fullName evidence="1">Uncharacterized protein</fullName>
    </submittedName>
</protein>
<gene>
    <name evidence="1" type="ORF">BK741_11495</name>
</gene>
<dbReference type="Proteomes" id="UP000195120">
    <property type="component" value="Unassembled WGS sequence"/>
</dbReference>
<name>A0A9X6LQS6_BACTU</name>